<feature type="non-terminal residue" evidence="6">
    <location>
        <position position="1"/>
    </location>
</feature>
<evidence type="ECO:0000256" key="3">
    <source>
        <dbReference type="ARBA" id="ARBA00022833"/>
    </source>
</evidence>
<dbReference type="InterPro" id="IPR036398">
    <property type="entry name" value="CA_dom_sf"/>
</dbReference>
<dbReference type="Pfam" id="PF00194">
    <property type="entry name" value="Carb_anhydrase"/>
    <property type="match status" value="1"/>
</dbReference>
<name>A0A653DQU1_CALMS</name>
<evidence type="ECO:0000256" key="4">
    <source>
        <dbReference type="RuleBase" id="RU367011"/>
    </source>
</evidence>
<organism evidence="6 7">
    <name type="scientific">Callosobruchus maculatus</name>
    <name type="common">Southern cowpea weevil</name>
    <name type="synonym">Pulse bruchid</name>
    <dbReference type="NCBI Taxonomy" id="64391"/>
    <lineage>
        <taxon>Eukaryota</taxon>
        <taxon>Metazoa</taxon>
        <taxon>Ecdysozoa</taxon>
        <taxon>Arthropoda</taxon>
        <taxon>Hexapoda</taxon>
        <taxon>Insecta</taxon>
        <taxon>Pterygota</taxon>
        <taxon>Neoptera</taxon>
        <taxon>Endopterygota</taxon>
        <taxon>Coleoptera</taxon>
        <taxon>Polyphaga</taxon>
        <taxon>Cucujiformia</taxon>
        <taxon>Chrysomeloidea</taxon>
        <taxon>Chrysomelidae</taxon>
        <taxon>Bruchinae</taxon>
        <taxon>Bruchini</taxon>
        <taxon>Callosobruchus</taxon>
    </lineage>
</organism>
<evidence type="ECO:0000313" key="7">
    <source>
        <dbReference type="Proteomes" id="UP000410492"/>
    </source>
</evidence>
<dbReference type="GO" id="GO:0005737">
    <property type="term" value="C:cytoplasm"/>
    <property type="evidence" value="ECO:0007669"/>
    <property type="project" value="TreeGrafter"/>
</dbReference>
<dbReference type="GO" id="GO:0008270">
    <property type="term" value="F:zinc ion binding"/>
    <property type="evidence" value="ECO:0007669"/>
    <property type="project" value="UniProtKB-UniRule"/>
</dbReference>
<dbReference type="InterPro" id="IPR023561">
    <property type="entry name" value="Carbonic_anhydrase_a-class"/>
</dbReference>
<dbReference type="InterPro" id="IPR018338">
    <property type="entry name" value="Carbonic_anhydrase_a-class_CS"/>
</dbReference>
<dbReference type="Gene3D" id="3.10.200.10">
    <property type="entry name" value="Alpha carbonic anhydrase"/>
    <property type="match status" value="1"/>
</dbReference>
<evidence type="ECO:0000313" key="6">
    <source>
        <dbReference type="EMBL" id="VEN62390.1"/>
    </source>
</evidence>
<dbReference type="PROSITE" id="PS00162">
    <property type="entry name" value="ALPHA_CA_1"/>
    <property type="match status" value="1"/>
</dbReference>
<keyword evidence="7" id="KW-1185">Reference proteome</keyword>
<dbReference type="InterPro" id="IPR001148">
    <property type="entry name" value="CA_dom"/>
</dbReference>
<gene>
    <name evidence="6" type="ORF">CALMAC_LOCUS19519</name>
</gene>
<reference evidence="6 7" key="1">
    <citation type="submission" date="2019-01" db="EMBL/GenBank/DDBJ databases">
        <authorList>
            <person name="Sayadi A."/>
        </authorList>
    </citation>
    <scope>NUCLEOTIDE SEQUENCE [LARGE SCALE GENOMIC DNA]</scope>
</reference>
<evidence type="ECO:0000256" key="2">
    <source>
        <dbReference type="ARBA" id="ARBA00022723"/>
    </source>
</evidence>
<dbReference type="SUPFAM" id="SSF51069">
    <property type="entry name" value="Carbonic anhydrase"/>
    <property type="match status" value="1"/>
</dbReference>
<dbReference type="EC" id="4.2.1.1" evidence="4"/>
<evidence type="ECO:0000259" key="5">
    <source>
        <dbReference type="PROSITE" id="PS51144"/>
    </source>
</evidence>
<comment type="function">
    <text evidence="4">Reversible hydration of carbon dioxide.</text>
</comment>
<feature type="domain" description="Alpha-carbonic anhydrase" evidence="5">
    <location>
        <begin position="1"/>
        <end position="214"/>
    </location>
</feature>
<sequence length="214" mass="24123">GGWPDSNCLDGKSQSPIALSVAEASKTTFEPFSLVGYEKAFDVNVMNNGHTVVLTLSSGEAPRIRGGGLDQDYVLQEMHFHWGSEHTIEDKRYALEAHLVHYKEEYKNVMEPLKHDDGIAVLGVMFDLSPDDYDEFEKLVPIVPTLQSKLNQPANISSLILRKFLPTDLEGFYRYNGSLTTPQCNEVVVWTVFTNVIEISERQVKIFQGMHTED</sequence>
<keyword evidence="4" id="KW-0456">Lyase</keyword>
<dbReference type="AlphaFoldDB" id="A0A653DQU1"/>
<dbReference type="OrthoDB" id="429145at2759"/>
<dbReference type="PANTHER" id="PTHR18952">
    <property type="entry name" value="CARBONIC ANHYDRASE"/>
    <property type="match status" value="1"/>
</dbReference>
<dbReference type="GO" id="GO:0004089">
    <property type="term" value="F:carbonate dehydratase activity"/>
    <property type="evidence" value="ECO:0007669"/>
    <property type="project" value="UniProtKB-UniRule"/>
</dbReference>
<dbReference type="PANTHER" id="PTHR18952:SF270">
    <property type="entry name" value="CARBONIC ANHYDRASE"/>
    <property type="match status" value="1"/>
</dbReference>
<comment type="cofactor">
    <cofactor evidence="4">
        <name>Zn(2+)</name>
        <dbReference type="ChEBI" id="CHEBI:29105"/>
    </cofactor>
</comment>
<dbReference type="EMBL" id="CAACVG010013828">
    <property type="protein sequence ID" value="VEN62390.1"/>
    <property type="molecule type" value="Genomic_DNA"/>
</dbReference>
<protein>
    <recommendedName>
        <fullName evidence="4">Carbonic anhydrase</fullName>
        <ecNumber evidence="4">4.2.1.1</ecNumber>
    </recommendedName>
</protein>
<comment type="similarity">
    <text evidence="1 4">Belongs to the alpha-carbonic anhydrase family.</text>
</comment>
<dbReference type="Proteomes" id="UP000410492">
    <property type="component" value="Unassembled WGS sequence"/>
</dbReference>
<keyword evidence="3 4" id="KW-0862">Zinc</keyword>
<proteinExistence type="inferred from homology"/>
<dbReference type="PROSITE" id="PS51144">
    <property type="entry name" value="ALPHA_CA_2"/>
    <property type="match status" value="1"/>
</dbReference>
<accession>A0A653DQU1</accession>
<dbReference type="SMART" id="SM01057">
    <property type="entry name" value="Carb_anhydrase"/>
    <property type="match status" value="1"/>
</dbReference>
<keyword evidence="2 4" id="KW-0479">Metal-binding</keyword>
<dbReference type="CDD" id="cd00326">
    <property type="entry name" value="alpha_CA"/>
    <property type="match status" value="1"/>
</dbReference>
<evidence type="ECO:0000256" key="1">
    <source>
        <dbReference type="ARBA" id="ARBA00010718"/>
    </source>
</evidence>
<comment type="catalytic activity">
    <reaction evidence="4">
        <text>hydrogencarbonate + H(+) = CO2 + H2O</text>
        <dbReference type="Rhea" id="RHEA:10748"/>
        <dbReference type="ChEBI" id="CHEBI:15377"/>
        <dbReference type="ChEBI" id="CHEBI:15378"/>
        <dbReference type="ChEBI" id="CHEBI:16526"/>
        <dbReference type="ChEBI" id="CHEBI:17544"/>
        <dbReference type="EC" id="4.2.1.1"/>
    </reaction>
</comment>
<feature type="non-terminal residue" evidence="6">
    <location>
        <position position="214"/>
    </location>
</feature>